<reference evidence="5 6" key="1">
    <citation type="submission" date="2023-04" db="EMBL/GenBank/DDBJ databases">
        <title>Spirochaete genome identified in red abalone sample constitutes a novel genus.</title>
        <authorList>
            <person name="Sharma S.P."/>
            <person name="Purcell C.M."/>
            <person name="Hyde J.R."/>
            <person name="Severin A.J."/>
        </authorList>
    </citation>
    <scope>NUCLEOTIDE SEQUENCE [LARGE SCALE GENOMIC DNA]</scope>
    <source>
        <strain evidence="5 6">SP-2023</strain>
    </source>
</reference>
<dbReference type="InterPro" id="IPR013751">
    <property type="entry name" value="ACP_syn_III_N"/>
</dbReference>
<dbReference type="SUPFAM" id="SSF53901">
    <property type="entry name" value="Thiolase-like"/>
    <property type="match status" value="1"/>
</dbReference>
<evidence type="ECO:0000313" key="5">
    <source>
        <dbReference type="EMBL" id="WGK69265.1"/>
    </source>
</evidence>
<dbReference type="PANTHER" id="PTHR34069:SF2">
    <property type="entry name" value="BETA-KETOACYL-[ACYL-CARRIER-PROTEIN] SYNTHASE III"/>
    <property type="match status" value="1"/>
</dbReference>
<evidence type="ECO:0000259" key="3">
    <source>
        <dbReference type="Pfam" id="PF08541"/>
    </source>
</evidence>
<sequence length="333" mass="36496">MTKHKNRSVQILSMGSYLPKKKVFADELDKKLGKKSGWVFDYSGVHTRYYVDDETAAQMGATACKRALENAERSIEDIECIICASGSMQQIIPCTASLILEELKCNTNPACFDINSTCLSFATGLDIAASLLDNGRYSNCLLVSSEVASKNLNWDAPKGAILFGDGAVCALLNRASANENSFVGTSLFHTYPEGAHFAEIKVGSNLPAREYCEDRKADFLFKMDGPAVYLGVLEHIHDFLKEFEQLAERSIKSYSAVIPHQGSGLGLQRMQKRLKISDQRFINIIHDYGNMIAASIPLALHLMIESGRIQRGDHVLLLGGGAGLGMGIVELCY</sequence>
<evidence type="ECO:0000313" key="6">
    <source>
        <dbReference type="Proteomes" id="UP001228690"/>
    </source>
</evidence>
<protein>
    <submittedName>
        <fullName evidence="5">3-oxoacyl-[acyl-carrier-protein] synthase III C-terminal domain-containing protein</fullName>
    </submittedName>
</protein>
<organism evidence="5 6">
    <name type="scientific">Candidatus Haliotispira prima</name>
    <dbReference type="NCBI Taxonomy" id="3034016"/>
    <lineage>
        <taxon>Bacteria</taxon>
        <taxon>Pseudomonadati</taxon>
        <taxon>Spirochaetota</taxon>
        <taxon>Spirochaetia</taxon>
        <taxon>Spirochaetales</taxon>
        <taxon>Spirochaetaceae</taxon>
        <taxon>Candidatus Haliotispira</taxon>
    </lineage>
</organism>
<name>A0ABY8MI75_9SPIO</name>
<keyword evidence="6" id="KW-1185">Reference proteome</keyword>
<gene>
    <name evidence="5" type="ORF">P0082_12445</name>
</gene>
<dbReference type="Proteomes" id="UP001228690">
    <property type="component" value="Chromosome"/>
</dbReference>
<dbReference type="Pfam" id="PF08545">
    <property type="entry name" value="ACP_syn_III"/>
    <property type="match status" value="1"/>
</dbReference>
<dbReference type="CDD" id="cd00830">
    <property type="entry name" value="KAS_III"/>
    <property type="match status" value="1"/>
</dbReference>
<keyword evidence="1" id="KW-0808">Transferase</keyword>
<evidence type="ECO:0000259" key="4">
    <source>
        <dbReference type="Pfam" id="PF08545"/>
    </source>
</evidence>
<dbReference type="InterPro" id="IPR016039">
    <property type="entry name" value="Thiolase-like"/>
</dbReference>
<accession>A0ABY8MI75</accession>
<proteinExistence type="predicted"/>
<evidence type="ECO:0000256" key="1">
    <source>
        <dbReference type="ARBA" id="ARBA00022679"/>
    </source>
</evidence>
<dbReference type="Gene3D" id="3.40.47.10">
    <property type="match status" value="1"/>
</dbReference>
<dbReference type="PANTHER" id="PTHR34069">
    <property type="entry name" value="3-OXOACYL-[ACYL-CARRIER-PROTEIN] SYNTHASE 3"/>
    <property type="match status" value="1"/>
</dbReference>
<dbReference type="RefSeq" id="WP_326927454.1">
    <property type="nucleotide sequence ID" value="NZ_CP123443.1"/>
</dbReference>
<feature type="domain" description="Beta-ketoacyl-[acyl-carrier-protein] synthase III N-terminal" evidence="4">
    <location>
        <begin position="112"/>
        <end position="187"/>
    </location>
</feature>
<evidence type="ECO:0000256" key="2">
    <source>
        <dbReference type="ARBA" id="ARBA00023315"/>
    </source>
</evidence>
<keyword evidence="2" id="KW-0012">Acyltransferase</keyword>
<dbReference type="InterPro" id="IPR013747">
    <property type="entry name" value="ACP_syn_III_C"/>
</dbReference>
<feature type="domain" description="Beta-ketoacyl-[acyl-carrier-protein] synthase III C-terminal" evidence="3">
    <location>
        <begin position="250"/>
        <end position="328"/>
    </location>
</feature>
<dbReference type="Pfam" id="PF08541">
    <property type="entry name" value="ACP_syn_III_C"/>
    <property type="match status" value="1"/>
</dbReference>
<dbReference type="EMBL" id="CP123443">
    <property type="protein sequence ID" value="WGK69265.1"/>
    <property type="molecule type" value="Genomic_DNA"/>
</dbReference>